<dbReference type="InterPro" id="IPR040290">
    <property type="entry name" value="Prot_E6-like"/>
</dbReference>
<gene>
    <name evidence="3" type="ORF">V6N11_032616</name>
</gene>
<dbReference type="PANTHER" id="PTHR35274">
    <property type="entry name" value="E6-LIKE PROTEIN"/>
    <property type="match status" value="1"/>
</dbReference>
<reference evidence="3 4" key="1">
    <citation type="journal article" date="2024" name="G3 (Bethesda)">
        <title>Genome assembly of Hibiscus sabdariffa L. provides insights into metabolisms of medicinal natural products.</title>
        <authorList>
            <person name="Kim T."/>
        </authorList>
    </citation>
    <scope>NUCLEOTIDE SEQUENCE [LARGE SCALE GENOMIC DNA]</scope>
    <source>
        <strain evidence="3">TK-2024</strain>
        <tissue evidence="3">Old leaves</tissue>
    </source>
</reference>
<evidence type="ECO:0000256" key="2">
    <source>
        <dbReference type="SAM" id="SignalP"/>
    </source>
</evidence>
<protein>
    <recommendedName>
        <fullName evidence="5">Protein E6-like</fullName>
    </recommendedName>
</protein>
<organism evidence="3 4">
    <name type="scientific">Hibiscus sabdariffa</name>
    <name type="common">roselle</name>
    <dbReference type="NCBI Taxonomy" id="183260"/>
    <lineage>
        <taxon>Eukaryota</taxon>
        <taxon>Viridiplantae</taxon>
        <taxon>Streptophyta</taxon>
        <taxon>Embryophyta</taxon>
        <taxon>Tracheophyta</taxon>
        <taxon>Spermatophyta</taxon>
        <taxon>Magnoliopsida</taxon>
        <taxon>eudicotyledons</taxon>
        <taxon>Gunneridae</taxon>
        <taxon>Pentapetalae</taxon>
        <taxon>rosids</taxon>
        <taxon>malvids</taxon>
        <taxon>Malvales</taxon>
        <taxon>Malvaceae</taxon>
        <taxon>Malvoideae</taxon>
        <taxon>Hibiscus</taxon>
    </lineage>
</organism>
<evidence type="ECO:0008006" key="5">
    <source>
        <dbReference type="Google" id="ProtNLM"/>
    </source>
</evidence>
<feature type="chain" id="PRO_5045398414" description="Protein E6-like" evidence="2">
    <location>
        <begin position="22"/>
        <end position="267"/>
    </location>
</feature>
<keyword evidence="4" id="KW-1185">Reference proteome</keyword>
<evidence type="ECO:0000313" key="3">
    <source>
        <dbReference type="EMBL" id="KAK9031229.1"/>
    </source>
</evidence>
<feature type="compositionally biased region" description="Basic and acidic residues" evidence="1">
    <location>
        <begin position="32"/>
        <end position="46"/>
    </location>
</feature>
<name>A0ABR2T1D3_9ROSI</name>
<comment type="caution">
    <text evidence="3">The sequence shown here is derived from an EMBL/GenBank/DDBJ whole genome shotgun (WGS) entry which is preliminary data.</text>
</comment>
<dbReference type="PANTHER" id="PTHR35274:SF2">
    <property type="entry name" value="E6-LIKE PROTEIN"/>
    <property type="match status" value="1"/>
</dbReference>
<keyword evidence="2" id="KW-0732">Signal</keyword>
<accession>A0ABR2T1D3</accession>
<proteinExistence type="predicted"/>
<feature type="signal peptide" evidence="2">
    <location>
        <begin position="1"/>
        <end position="21"/>
    </location>
</feature>
<feature type="region of interest" description="Disordered" evidence="1">
    <location>
        <begin position="32"/>
        <end position="56"/>
    </location>
</feature>
<evidence type="ECO:0000313" key="4">
    <source>
        <dbReference type="Proteomes" id="UP001396334"/>
    </source>
</evidence>
<dbReference type="EMBL" id="JBBPBN010000010">
    <property type="protein sequence ID" value="KAK9031229.1"/>
    <property type="molecule type" value="Genomic_DNA"/>
</dbReference>
<dbReference type="Proteomes" id="UP001396334">
    <property type="component" value="Unassembled WGS sequence"/>
</dbReference>
<sequence>MAKLLSLLFFLFALFAIQIHAREFFSKIPREKESPLSVPNKEEQQEPRFSPETQNGYGLYGHEAGQLPPETNTNTKETYEPYVTPVKFHPDEPYNMVPASKNSNTNTKDSYFYSKSAEESTEKENLGGEARFTEKGWSTKENQNNNNNNYYNGNNEEAMFTEKGWSTNENKDNNNYYNGNNEYNKNAYGESMFTEKGWSTKENNNNNNNYYNGEKQGMSDTRFLENGTTRTKRSSGRTRKSSSHEARNWVCNFAKVSFAFETDMLKI</sequence>
<evidence type="ECO:0000256" key="1">
    <source>
        <dbReference type="SAM" id="MobiDB-lite"/>
    </source>
</evidence>